<evidence type="ECO:0000259" key="12">
    <source>
        <dbReference type="PROSITE" id="PS50240"/>
    </source>
</evidence>
<dbReference type="EMBL" id="CAVLEF010000083">
    <property type="protein sequence ID" value="CAK1550631.1"/>
    <property type="molecule type" value="Genomic_DNA"/>
</dbReference>
<evidence type="ECO:0000256" key="10">
    <source>
        <dbReference type="RuleBase" id="RU363034"/>
    </source>
</evidence>
<comment type="subcellular location">
    <subcellularLocation>
        <location evidence="1">Secreted</location>
    </subcellularLocation>
</comment>
<comment type="similarity">
    <text evidence="2">Belongs to the peptidase S1 family.</text>
</comment>
<comment type="catalytic activity">
    <reaction evidence="8">
        <text>Preferential cleavage: Arg-|-Xaa, Lys-|-Xaa.</text>
        <dbReference type="EC" id="3.4.21.4"/>
    </reaction>
</comment>
<comment type="caution">
    <text evidence="13">The sequence shown here is derived from an EMBL/GenBank/DDBJ whole genome shotgun (WGS) entry which is preliminary data.</text>
</comment>
<evidence type="ECO:0000256" key="5">
    <source>
        <dbReference type="ARBA" id="ARBA00022801"/>
    </source>
</evidence>
<dbReference type="FunFam" id="2.40.10.10:FF:000047">
    <property type="entry name" value="Trypsin eta"/>
    <property type="match status" value="1"/>
</dbReference>
<dbReference type="InterPro" id="IPR018114">
    <property type="entry name" value="TRYPSIN_HIS"/>
</dbReference>
<evidence type="ECO:0000256" key="8">
    <source>
        <dbReference type="ARBA" id="ARBA00036320"/>
    </source>
</evidence>
<dbReference type="Proteomes" id="UP001497472">
    <property type="component" value="Unassembled WGS sequence"/>
</dbReference>
<protein>
    <recommendedName>
        <fullName evidence="9">trypsin</fullName>
        <ecNumber evidence="9">3.4.21.4</ecNumber>
    </recommendedName>
</protein>
<dbReference type="PANTHER" id="PTHR24276:SF98">
    <property type="entry name" value="FI18310P1-RELATED"/>
    <property type="match status" value="1"/>
</dbReference>
<evidence type="ECO:0000256" key="4">
    <source>
        <dbReference type="ARBA" id="ARBA00022670"/>
    </source>
</evidence>
<dbReference type="InterPro" id="IPR009003">
    <property type="entry name" value="Peptidase_S1_PA"/>
</dbReference>
<dbReference type="GO" id="GO:0005576">
    <property type="term" value="C:extracellular region"/>
    <property type="evidence" value="ECO:0007669"/>
    <property type="project" value="UniProtKB-SubCell"/>
</dbReference>
<keyword evidence="11" id="KW-0732">Signal</keyword>
<feature type="chain" id="PRO_5043516604" description="trypsin" evidence="11">
    <location>
        <begin position="21"/>
        <end position="262"/>
    </location>
</feature>
<evidence type="ECO:0000313" key="13">
    <source>
        <dbReference type="EMBL" id="CAK1550631.1"/>
    </source>
</evidence>
<evidence type="ECO:0000256" key="1">
    <source>
        <dbReference type="ARBA" id="ARBA00004613"/>
    </source>
</evidence>
<dbReference type="InterPro" id="IPR001254">
    <property type="entry name" value="Trypsin_dom"/>
</dbReference>
<dbReference type="InterPro" id="IPR043504">
    <property type="entry name" value="Peptidase_S1_PA_chymotrypsin"/>
</dbReference>
<organism evidence="13 14">
    <name type="scientific">Leptosia nina</name>
    <dbReference type="NCBI Taxonomy" id="320188"/>
    <lineage>
        <taxon>Eukaryota</taxon>
        <taxon>Metazoa</taxon>
        <taxon>Ecdysozoa</taxon>
        <taxon>Arthropoda</taxon>
        <taxon>Hexapoda</taxon>
        <taxon>Insecta</taxon>
        <taxon>Pterygota</taxon>
        <taxon>Neoptera</taxon>
        <taxon>Endopterygota</taxon>
        <taxon>Lepidoptera</taxon>
        <taxon>Glossata</taxon>
        <taxon>Ditrysia</taxon>
        <taxon>Papilionoidea</taxon>
        <taxon>Pieridae</taxon>
        <taxon>Pierinae</taxon>
        <taxon>Leptosia</taxon>
    </lineage>
</organism>
<dbReference type="InterPro" id="IPR050430">
    <property type="entry name" value="Peptidase_S1"/>
</dbReference>
<sequence>MLYLTYLLVATLPFFGNCDSGREPETRVVGGDDAKEGEFPYTVSLRYIYKGDNQMYHFCGGVIIYSQWVLTAAHCISNYTINQYKIVAGTIVYNGAGKTYEAEKAFFNGFELKTRHNDIAIIKTKTIMQYVQKKIQRIPLATQQVPPGAKAVISGWGYINHVGNRVPDTLQKATLTVISHKQCKDFYSKRAAKEPIVDTQLCTYVSGDVGICQGDSGGPLVYEDEVVGITSFNVPCARGAPDVFANVFSYSRWIKKTVADNT</sequence>
<keyword evidence="4 10" id="KW-0645">Protease</keyword>
<dbReference type="PANTHER" id="PTHR24276">
    <property type="entry name" value="POLYSERASE-RELATED"/>
    <property type="match status" value="1"/>
</dbReference>
<keyword evidence="14" id="KW-1185">Reference proteome</keyword>
<keyword evidence="7" id="KW-1015">Disulfide bond</keyword>
<reference evidence="13 14" key="1">
    <citation type="submission" date="2023-11" db="EMBL/GenBank/DDBJ databases">
        <authorList>
            <person name="Okamura Y."/>
        </authorList>
    </citation>
    <scope>NUCLEOTIDE SEQUENCE [LARGE SCALE GENOMIC DNA]</scope>
</reference>
<dbReference type="GO" id="GO:0004252">
    <property type="term" value="F:serine-type endopeptidase activity"/>
    <property type="evidence" value="ECO:0007669"/>
    <property type="project" value="UniProtKB-EC"/>
</dbReference>
<keyword evidence="5 10" id="KW-0378">Hydrolase</keyword>
<name>A0AAV1JM90_9NEOP</name>
<dbReference type="InterPro" id="IPR033116">
    <property type="entry name" value="TRYPSIN_SER"/>
</dbReference>
<dbReference type="PRINTS" id="PR00722">
    <property type="entry name" value="CHYMOTRYPSIN"/>
</dbReference>
<evidence type="ECO:0000313" key="14">
    <source>
        <dbReference type="Proteomes" id="UP001497472"/>
    </source>
</evidence>
<keyword evidence="3" id="KW-0964">Secreted</keyword>
<evidence type="ECO:0000256" key="2">
    <source>
        <dbReference type="ARBA" id="ARBA00007664"/>
    </source>
</evidence>
<dbReference type="CDD" id="cd00190">
    <property type="entry name" value="Tryp_SPc"/>
    <property type="match status" value="1"/>
</dbReference>
<keyword evidence="6 10" id="KW-0720">Serine protease</keyword>
<evidence type="ECO:0000256" key="6">
    <source>
        <dbReference type="ARBA" id="ARBA00022825"/>
    </source>
</evidence>
<dbReference type="EC" id="3.4.21.4" evidence="9"/>
<dbReference type="PROSITE" id="PS00135">
    <property type="entry name" value="TRYPSIN_SER"/>
    <property type="match status" value="1"/>
</dbReference>
<proteinExistence type="inferred from homology"/>
<dbReference type="AlphaFoldDB" id="A0AAV1JM90"/>
<evidence type="ECO:0000256" key="11">
    <source>
        <dbReference type="SAM" id="SignalP"/>
    </source>
</evidence>
<accession>A0AAV1JM90</accession>
<dbReference type="InterPro" id="IPR001314">
    <property type="entry name" value="Peptidase_S1A"/>
</dbReference>
<evidence type="ECO:0000256" key="3">
    <source>
        <dbReference type="ARBA" id="ARBA00022525"/>
    </source>
</evidence>
<dbReference type="SUPFAM" id="SSF50494">
    <property type="entry name" value="Trypsin-like serine proteases"/>
    <property type="match status" value="1"/>
</dbReference>
<evidence type="ECO:0000256" key="7">
    <source>
        <dbReference type="ARBA" id="ARBA00023157"/>
    </source>
</evidence>
<dbReference type="PROSITE" id="PS50240">
    <property type="entry name" value="TRYPSIN_DOM"/>
    <property type="match status" value="1"/>
</dbReference>
<dbReference type="Pfam" id="PF00089">
    <property type="entry name" value="Trypsin"/>
    <property type="match status" value="1"/>
</dbReference>
<feature type="domain" description="Peptidase S1" evidence="12">
    <location>
        <begin position="28"/>
        <end position="259"/>
    </location>
</feature>
<dbReference type="GO" id="GO:0016485">
    <property type="term" value="P:protein processing"/>
    <property type="evidence" value="ECO:0007669"/>
    <property type="project" value="UniProtKB-ARBA"/>
</dbReference>
<feature type="signal peptide" evidence="11">
    <location>
        <begin position="1"/>
        <end position="20"/>
    </location>
</feature>
<evidence type="ECO:0000256" key="9">
    <source>
        <dbReference type="ARBA" id="ARBA00038868"/>
    </source>
</evidence>
<dbReference type="PROSITE" id="PS00134">
    <property type="entry name" value="TRYPSIN_HIS"/>
    <property type="match status" value="1"/>
</dbReference>
<dbReference type="SMART" id="SM00020">
    <property type="entry name" value="Tryp_SPc"/>
    <property type="match status" value="1"/>
</dbReference>
<gene>
    <name evidence="13" type="ORF">LNINA_LOCUS9846</name>
</gene>
<dbReference type="Gene3D" id="2.40.10.10">
    <property type="entry name" value="Trypsin-like serine proteases"/>
    <property type="match status" value="1"/>
</dbReference>